<keyword evidence="1" id="KW-0472">Membrane</keyword>
<keyword evidence="1" id="KW-1133">Transmembrane helix</keyword>
<protein>
    <submittedName>
        <fullName evidence="3">CAAX amino terminal protease self-immunity</fullName>
    </submittedName>
</protein>
<proteinExistence type="predicted"/>
<accession>A0A5C6A8D6</accession>
<organism evidence="3 4">
    <name type="scientific">Botrimarina colliarenosi</name>
    <dbReference type="NCBI Taxonomy" id="2528001"/>
    <lineage>
        <taxon>Bacteria</taxon>
        <taxon>Pseudomonadati</taxon>
        <taxon>Planctomycetota</taxon>
        <taxon>Planctomycetia</taxon>
        <taxon>Pirellulales</taxon>
        <taxon>Lacipirellulaceae</taxon>
        <taxon>Botrimarina</taxon>
    </lineage>
</organism>
<dbReference type="GO" id="GO:0006508">
    <property type="term" value="P:proteolysis"/>
    <property type="evidence" value="ECO:0007669"/>
    <property type="project" value="UniProtKB-KW"/>
</dbReference>
<keyword evidence="4" id="KW-1185">Reference proteome</keyword>
<dbReference type="OrthoDB" id="258511at2"/>
<feature type="transmembrane region" description="Helical" evidence="1">
    <location>
        <begin position="84"/>
        <end position="107"/>
    </location>
</feature>
<feature type="transmembrane region" description="Helical" evidence="1">
    <location>
        <begin position="128"/>
        <end position="158"/>
    </location>
</feature>
<evidence type="ECO:0000256" key="1">
    <source>
        <dbReference type="SAM" id="Phobius"/>
    </source>
</evidence>
<dbReference type="InterPro" id="IPR003675">
    <property type="entry name" value="Rce1/LyrA-like_dom"/>
</dbReference>
<dbReference type="AlphaFoldDB" id="A0A5C6A8D6"/>
<keyword evidence="1" id="KW-0812">Transmembrane</keyword>
<feature type="transmembrane region" description="Helical" evidence="1">
    <location>
        <begin position="254"/>
        <end position="274"/>
    </location>
</feature>
<dbReference type="Proteomes" id="UP000317421">
    <property type="component" value="Unassembled WGS sequence"/>
</dbReference>
<evidence type="ECO:0000259" key="2">
    <source>
        <dbReference type="Pfam" id="PF02517"/>
    </source>
</evidence>
<dbReference type="GO" id="GO:0080120">
    <property type="term" value="P:CAAX-box protein maturation"/>
    <property type="evidence" value="ECO:0007669"/>
    <property type="project" value="UniProtKB-ARBA"/>
</dbReference>
<sequence>MPPGTPPPWLSTLAFAVLGLMVVALWTFGGRLLHGLPAVEPRRRRPVPWGGEGALLAGFYLVCAALSLAASVNDEAAPTGDLRLSGAVLQLLSQLAFAAIAVAVLIARYPTRGLTWGDLGLGDLPRKLAGDVGLGVLACMAMLPFVYGANYVLVLLFGNPTLHPAIESLLHDSDWESLLSIGLVASVGAPLFEELAFRVLLQGGLERIGGRRATWPIVASSLAFALAHTNQGYAPVPIAVLALGLGYVYRQTHSYPAVVAMHVTFNSLSLAVVVGQGQLVPAP</sequence>
<dbReference type="GO" id="GO:0004175">
    <property type="term" value="F:endopeptidase activity"/>
    <property type="evidence" value="ECO:0007669"/>
    <property type="project" value="UniProtKB-ARBA"/>
</dbReference>
<evidence type="ECO:0000313" key="4">
    <source>
        <dbReference type="Proteomes" id="UP000317421"/>
    </source>
</evidence>
<reference evidence="3 4" key="1">
    <citation type="submission" date="2019-02" db="EMBL/GenBank/DDBJ databases">
        <title>Deep-cultivation of Planctomycetes and their phenomic and genomic characterization uncovers novel biology.</title>
        <authorList>
            <person name="Wiegand S."/>
            <person name="Jogler M."/>
            <person name="Boedeker C."/>
            <person name="Pinto D."/>
            <person name="Vollmers J."/>
            <person name="Rivas-Marin E."/>
            <person name="Kohn T."/>
            <person name="Peeters S.H."/>
            <person name="Heuer A."/>
            <person name="Rast P."/>
            <person name="Oberbeckmann S."/>
            <person name="Bunk B."/>
            <person name="Jeske O."/>
            <person name="Meyerdierks A."/>
            <person name="Storesund J.E."/>
            <person name="Kallscheuer N."/>
            <person name="Luecker S."/>
            <person name="Lage O.M."/>
            <person name="Pohl T."/>
            <person name="Merkel B.J."/>
            <person name="Hornburger P."/>
            <person name="Mueller R.-W."/>
            <person name="Bruemmer F."/>
            <person name="Labrenz M."/>
            <person name="Spormann A.M."/>
            <person name="Op Den Camp H."/>
            <person name="Overmann J."/>
            <person name="Amann R."/>
            <person name="Jetten M.S.M."/>
            <person name="Mascher T."/>
            <person name="Medema M.H."/>
            <person name="Devos D.P."/>
            <person name="Kaster A.-K."/>
            <person name="Ovreas L."/>
            <person name="Rohde M."/>
            <person name="Galperin M.Y."/>
            <person name="Jogler C."/>
        </authorList>
    </citation>
    <scope>NUCLEOTIDE SEQUENCE [LARGE SCALE GENOMIC DNA]</scope>
    <source>
        <strain evidence="3 4">Pla108</strain>
    </source>
</reference>
<comment type="caution">
    <text evidence="3">The sequence shown here is derived from an EMBL/GenBank/DDBJ whole genome shotgun (WGS) entry which is preliminary data.</text>
</comment>
<evidence type="ECO:0000313" key="3">
    <source>
        <dbReference type="EMBL" id="TWT95809.1"/>
    </source>
</evidence>
<name>A0A5C6A8D6_9BACT</name>
<feature type="transmembrane region" description="Helical" evidence="1">
    <location>
        <begin position="12"/>
        <end position="33"/>
    </location>
</feature>
<keyword evidence="3" id="KW-0378">Hydrolase</keyword>
<feature type="transmembrane region" description="Helical" evidence="1">
    <location>
        <begin position="54"/>
        <end position="72"/>
    </location>
</feature>
<keyword evidence="3" id="KW-0645">Protease</keyword>
<feature type="domain" description="CAAX prenyl protease 2/Lysostaphin resistance protein A-like" evidence="2">
    <location>
        <begin position="177"/>
        <end position="267"/>
    </location>
</feature>
<dbReference type="Pfam" id="PF02517">
    <property type="entry name" value="Rce1-like"/>
    <property type="match status" value="1"/>
</dbReference>
<dbReference type="EMBL" id="SJPR01000004">
    <property type="protein sequence ID" value="TWT95809.1"/>
    <property type="molecule type" value="Genomic_DNA"/>
</dbReference>
<gene>
    <name evidence="3" type="ORF">Pla108_28860</name>
</gene>
<dbReference type="RefSeq" id="WP_146445624.1">
    <property type="nucleotide sequence ID" value="NZ_SJPR01000004.1"/>
</dbReference>